<evidence type="ECO:0000256" key="5">
    <source>
        <dbReference type="ARBA" id="ARBA00022723"/>
    </source>
</evidence>
<dbReference type="Gene3D" id="3.30.460.10">
    <property type="entry name" value="Beta Polymerase, domain 2"/>
    <property type="match status" value="1"/>
</dbReference>
<evidence type="ECO:0000256" key="3">
    <source>
        <dbReference type="ARBA" id="ARBA00022694"/>
    </source>
</evidence>
<evidence type="ECO:0000256" key="4">
    <source>
        <dbReference type="ARBA" id="ARBA00022695"/>
    </source>
</evidence>
<dbReference type="SUPFAM" id="SSF81301">
    <property type="entry name" value="Nucleotidyltransferase"/>
    <property type="match status" value="1"/>
</dbReference>
<dbReference type="GO" id="GO:0000049">
    <property type="term" value="F:tRNA binding"/>
    <property type="evidence" value="ECO:0007669"/>
    <property type="project" value="TreeGrafter"/>
</dbReference>
<dbReference type="CDD" id="cd05398">
    <property type="entry name" value="NT_ClassII-CCAase"/>
    <property type="match status" value="1"/>
</dbReference>
<evidence type="ECO:0000259" key="9">
    <source>
        <dbReference type="Pfam" id="PF01743"/>
    </source>
</evidence>
<keyword evidence="8" id="KW-0694">RNA-binding</keyword>
<comment type="cofactor">
    <cofactor evidence="1">
        <name>Mg(2+)</name>
        <dbReference type="ChEBI" id="CHEBI:18420"/>
    </cofactor>
</comment>
<reference evidence="11 12" key="1">
    <citation type="submission" date="2020-08" db="EMBL/GenBank/DDBJ databases">
        <title>Draft genome sequence of Parasphingopyxis sp. GrpM-11.</title>
        <authorList>
            <person name="Oh J."/>
            <person name="Roh D.-H."/>
        </authorList>
    </citation>
    <scope>NUCLEOTIDE SEQUENCE [LARGE SCALE GENOMIC DNA]</scope>
    <source>
        <strain evidence="11 12">GrpM-11</strain>
    </source>
</reference>
<dbReference type="GO" id="GO:0008033">
    <property type="term" value="P:tRNA processing"/>
    <property type="evidence" value="ECO:0007669"/>
    <property type="project" value="UniProtKB-KW"/>
</dbReference>
<evidence type="ECO:0000256" key="7">
    <source>
        <dbReference type="ARBA" id="ARBA00022842"/>
    </source>
</evidence>
<keyword evidence="5" id="KW-0479">Metal-binding</keyword>
<evidence type="ECO:0000313" key="12">
    <source>
        <dbReference type="Proteomes" id="UP000564378"/>
    </source>
</evidence>
<dbReference type="PANTHER" id="PTHR46173:SF1">
    <property type="entry name" value="CCA TRNA NUCLEOTIDYLTRANSFERASE 1, MITOCHONDRIAL"/>
    <property type="match status" value="1"/>
</dbReference>
<gene>
    <name evidence="11" type="ORF">H6P80_12530</name>
</gene>
<keyword evidence="3" id="KW-0819">tRNA processing</keyword>
<dbReference type="PANTHER" id="PTHR46173">
    <property type="entry name" value="CCA TRNA NUCLEOTIDYLTRANSFERASE 1, MITOCHONDRIAL"/>
    <property type="match status" value="1"/>
</dbReference>
<accession>A0A842I3A4</accession>
<dbReference type="InterPro" id="IPR002646">
    <property type="entry name" value="PolA_pol_head_dom"/>
</dbReference>
<keyword evidence="4" id="KW-0548">Nucleotidyltransferase</keyword>
<dbReference type="GO" id="GO:0046872">
    <property type="term" value="F:metal ion binding"/>
    <property type="evidence" value="ECO:0007669"/>
    <property type="project" value="UniProtKB-KW"/>
</dbReference>
<proteinExistence type="inferred from homology"/>
<evidence type="ECO:0000313" key="11">
    <source>
        <dbReference type="EMBL" id="MBC2778444.1"/>
    </source>
</evidence>
<dbReference type="InterPro" id="IPR043519">
    <property type="entry name" value="NT_sf"/>
</dbReference>
<dbReference type="AlphaFoldDB" id="A0A842I3A4"/>
<dbReference type="GO" id="GO:0016779">
    <property type="term" value="F:nucleotidyltransferase activity"/>
    <property type="evidence" value="ECO:0007669"/>
    <property type="project" value="UniProtKB-KW"/>
</dbReference>
<dbReference type="SUPFAM" id="SSF81891">
    <property type="entry name" value="Poly A polymerase C-terminal region-like"/>
    <property type="match status" value="1"/>
</dbReference>
<dbReference type="Pfam" id="PF01743">
    <property type="entry name" value="PolyA_pol"/>
    <property type="match status" value="1"/>
</dbReference>
<feature type="domain" description="Poly A polymerase head" evidence="9">
    <location>
        <begin position="29"/>
        <end position="152"/>
    </location>
</feature>
<sequence>MKLPRADWQGWPGMAELLTVLGARDGETRFVGGAVRDTLMQLPVYDVDFATRLTPEAVMLRLEDVGIKAVPTGLKHGTVTAVIGEGRPIEITTLRRDVATDGRHAEIEYTSDWQEDAARRDFTINALSADPVSGEIVDFFGGLADLEARRVRFIGDPLERIAEDHLRILRFFRFHARFGQGEPDAEGLEAAVARANDLMALSRERIADELLKTLALPDPRATTRLMIERGIFSPVLPEITLEGWAVFDRLVTRVATLGYGPDAVRRLAALLPADADIARAVAARLKLSRAQRTRLATAAARETGDAEHPRALAYRLGMESAADRLLIGDASDGDVAAALECLATDPPPRFPLKGGELIEMGLPAGPIVSNALREIEKSWIAEGFPDKARAREIARAHIEKTY</sequence>
<evidence type="ECO:0000256" key="6">
    <source>
        <dbReference type="ARBA" id="ARBA00022741"/>
    </source>
</evidence>
<dbReference type="RefSeq" id="WP_185801698.1">
    <property type="nucleotide sequence ID" value="NZ_JACJVJ010000002.1"/>
</dbReference>
<comment type="similarity">
    <text evidence="8">Belongs to the tRNA nucleotidyltransferase/poly(A) polymerase family.</text>
</comment>
<evidence type="ECO:0000256" key="2">
    <source>
        <dbReference type="ARBA" id="ARBA00022679"/>
    </source>
</evidence>
<organism evidence="11 12">
    <name type="scientific">Parasphingopyxis marina</name>
    <dbReference type="NCBI Taxonomy" id="2761622"/>
    <lineage>
        <taxon>Bacteria</taxon>
        <taxon>Pseudomonadati</taxon>
        <taxon>Pseudomonadota</taxon>
        <taxon>Alphaproteobacteria</taxon>
        <taxon>Sphingomonadales</taxon>
        <taxon>Sphingomonadaceae</taxon>
        <taxon>Parasphingopyxis</taxon>
    </lineage>
</organism>
<dbReference type="Pfam" id="PF12627">
    <property type="entry name" value="PolyA_pol_RNAbd"/>
    <property type="match status" value="1"/>
</dbReference>
<dbReference type="EMBL" id="JACJVJ010000002">
    <property type="protein sequence ID" value="MBC2778444.1"/>
    <property type="molecule type" value="Genomic_DNA"/>
</dbReference>
<protein>
    <submittedName>
        <fullName evidence="11">CCA tRNA nucleotidyltransferase</fullName>
    </submittedName>
</protein>
<evidence type="ECO:0000256" key="8">
    <source>
        <dbReference type="RuleBase" id="RU003953"/>
    </source>
</evidence>
<comment type="caution">
    <text evidence="11">The sequence shown here is derived from an EMBL/GenBank/DDBJ whole genome shotgun (WGS) entry which is preliminary data.</text>
</comment>
<keyword evidence="6" id="KW-0547">Nucleotide-binding</keyword>
<keyword evidence="2 8" id="KW-0808">Transferase</keyword>
<feature type="domain" description="tRNA nucleotidyltransferase/poly(A) polymerase RNA and SrmB- binding" evidence="10">
    <location>
        <begin position="188"/>
        <end position="239"/>
    </location>
</feature>
<dbReference type="InterPro" id="IPR032828">
    <property type="entry name" value="PolyA_RNA-bd"/>
</dbReference>
<dbReference type="Proteomes" id="UP000564378">
    <property type="component" value="Unassembled WGS sequence"/>
</dbReference>
<dbReference type="Gene3D" id="1.10.3090.10">
    <property type="entry name" value="cca-adding enzyme, domain 2"/>
    <property type="match status" value="1"/>
</dbReference>
<keyword evidence="7" id="KW-0460">Magnesium</keyword>
<evidence type="ECO:0000256" key="1">
    <source>
        <dbReference type="ARBA" id="ARBA00001946"/>
    </source>
</evidence>
<dbReference type="InterPro" id="IPR050264">
    <property type="entry name" value="Bact_CCA-adding_enz_type3_sf"/>
</dbReference>
<name>A0A842I3A4_9SPHN</name>
<evidence type="ECO:0000259" key="10">
    <source>
        <dbReference type="Pfam" id="PF12627"/>
    </source>
</evidence>
<dbReference type="GO" id="GO:0000166">
    <property type="term" value="F:nucleotide binding"/>
    <property type="evidence" value="ECO:0007669"/>
    <property type="project" value="UniProtKB-KW"/>
</dbReference>
<keyword evidence="12" id="KW-1185">Reference proteome</keyword>